<name>A0A0F9FX31_9ZZZZ</name>
<evidence type="ECO:0000313" key="1">
    <source>
        <dbReference type="EMBL" id="KKL90883.1"/>
    </source>
</evidence>
<comment type="caution">
    <text evidence="1">The sequence shown here is derived from an EMBL/GenBank/DDBJ whole genome shotgun (WGS) entry which is preliminary data.</text>
</comment>
<reference evidence="1" key="1">
    <citation type="journal article" date="2015" name="Nature">
        <title>Complex archaea that bridge the gap between prokaryotes and eukaryotes.</title>
        <authorList>
            <person name="Spang A."/>
            <person name="Saw J.H."/>
            <person name="Jorgensen S.L."/>
            <person name="Zaremba-Niedzwiedzka K."/>
            <person name="Martijn J."/>
            <person name="Lind A.E."/>
            <person name="van Eijk R."/>
            <person name="Schleper C."/>
            <person name="Guy L."/>
            <person name="Ettema T.J."/>
        </authorList>
    </citation>
    <scope>NUCLEOTIDE SEQUENCE</scope>
</reference>
<organism evidence="1">
    <name type="scientific">marine sediment metagenome</name>
    <dbReference type="NCBI Taxonomy" id="412755"/>
    <lineage>
        <taxon>unclassified sequences</taxon>
        <taxon>metagenomes</taxon>
        <taxon>ecological metagenomes</taxon>
    </lineage>
</organism>
<dbReference type="AlphaFoldDB" id="A0A0F9FX31"/>
<gene>
    <name evidence="1" type="ORF">LCGC14_1900230</name>
</gene>
<proteinExistence type="predicted"/>
<dbReference type="EMBL" id="LAZR01019888">
    <property type="protein sequence ID" value="KKL90883.1"/>
    <property type="molecule type" value="Genomic_DNA"/>
</dbReference>
<accession>A0A0F9FX31</accession>
<sequence>MYKQFTPENWKEIDKAMKKIVNKQLTIEKGLFEKEKEQLRLMDALVQLARESAYITNIANASAGNYHAKTKQNKELANGATFLHFANHWIAMLRYVVGNHLTGYKGKTVDEYIQVALPPYGYSREQVKTPLAVYDGYVKLLSSVTLTCKQNQRAIDRVPKGNRLVSCLFDSLQTAGEHFEQIV</sequence>
<protein>
    <submittedName>
        <fullName evidence="1">Uncharacterized protein</fullName>
    </submittedName>
</protein>